<keyword evidence="10 14" id="KW-0460">Magnesium</keyword>
<evidence type="ECO:0000256" key="12">
    <source>
        <dbReference type="ARBA" id="ARBA00023317"/>
    </source>
</evidence>
<keyword evidence="8 14" id="KW-0418">Kinase</keyword>
<evidence type="ECO:0000256" key="14">
    <source>
        <dbReference type="RuleBase" id="RU000504"/>
    </source>
</evidence>
<sequence length="474" mass="51096">MRDTKIVATLGPASSDERVLRDMINAGVNVVRINFSHGTAQDHIDRVSKVRKLALEMGVHIGVLADLQGPKIRIAQFAEDKVMLENDAEFTFDTDAGTLGDVHRVGLDYPELIKDVTTGDILLLDDGKIRMKVLGKTNTSVRCVVEKGGVLSNRKGINKLGGGLSAAALTSKDCADLITAAAFEADFLAISFPKNAADMYMARELMRNAGGKNALMIAKIERAEAIPNLDEILDASDGIMVARGDLAVEVGDAKVPALQKRMIRRAREKNKLTITATQMMESMISSHVPTRAEVSDVANAVLDGTDAVMLSAETASGAFPVETVRVMAQVCEEAALFAPITLDQEMSNMTFGRIDQSVAMAAIFTAHHLKANAIIVLTESGSTPLWMSRFNSGVPIFAGSHNVHTLRRLSLFREVNVIPLSEHNINRDTIVAQIEAELIKQGQLKFGDTVVMTFGSNMGQIGGSDSLQIRRIGG</sequence>
<keyword evidence="7" id="KW-0547">Nucleotide-binding</keyword>
<dbReference type="EMBL" id="SNZE01000011">
    <property type="protein sequence ID" value="TDR31278.1"/>
    <property type="molecule type" value="Genomic_DNA"/>
</dbReference>
<dbReference type="Gene3D" id="3.40.1380.20">
    <property type="entry name" value="Pyruvate kinase, C-terminal domain"/>
    <property type="match status" value="1"/>
</dbReference>
<evidence type="ECO:0000256" key="5">
    <source>
        <dbReference type="ARBA" id="ARBA00022679"/>
    </source>
</evidence>
<dbReference type="PRINTS" id="PR01050">
    <property type="entry name" value="PYRUVTKNASE"/>
</dbReference>
<accession>A0A4R6Y7H4</accession>
<dbReference type="EC" id="2.7.1.40" evidence="4 13"/>
<dbReference type="InterPro" id="IPR018209">
    <property type="entry name" value="Pyrv_Knase_AS"/>
</dbReference>
<evidence type="ECO:0000256" key="4">
    <source>
        <dbReference type="ARBA" id="ARBA00012142"/>
    </source>
</evidence>
<evidence type="ECO:0000313" key="18">
    <source>
        <dbReference type="Proteomes" id="UP000294480"/>
    </source>
</evidence>
<evidence type="ECO:0000259" key="15">
    <source>
        <dbReference type="Pfam" id="PF00224"/>
    </source>
</evidence>
<dbReference type="PANTHER" id="PTHR11817">
    <property type="entry name" value="PYRUVATE KINASE"/>
    <property type="match status" value="1"/>
</dbReference>
<dbReference type="GO" id="GO:0030955">
    <property type="term" value="F:potassium ion binding"/>
    <property type="evidence" value="ECO:0007669"/>
    <property type="project" value="UniProtKB-UniRule"/>
</dbReference>
<reference evidence="17 18" key="1">
    <citation type="submission" date="2019-03" db="EMBL/GenBank/DDBJ databases">
        <title>Genomic Encyclopedia of Type Strains, Phase IV (KMG-IV): sequencing the most valuable type-strain genomes for metagenomic binning, comparative biology and taxonomic classification.</title>
        <authorList>
            <person name="Goeker M."/>
        </authorList>
    </citation>
    <scope>NUCLEOTIDE SEQUENCE [LARGE SCALE GENOMIC DNA]</scope>
    <source>
        <strain evidence="17 18">DSM 102852</strain>
    </source>
</reference>
<keyword evidence="11 14" id="KW-0324">Glycolysis</keyword>
<comment type="similarity">
    <text evidence="3 14">Belongs to the pyruvate kinase family.</text>
</comment>
<dbReference type="InterPro" id="IPR040442">
    <property type="entry name" value="Pyrv_kinase-like_dom_sf"/>
</dbReference>
<dbReference type="Proteomes" id="UP000294480">
    <property type="component" value="Unassembled WGS sequence"/>
</dbReference>
<dbReference type="Pfam" id="PF02887">
    <property type="entry name" value="PK_C"/>
    <property type="match status" value="1"/>
</dbReference>
<evidence type="ECO:0000313" key="17">
    <source>
        <dbReference type="EMBL" id="TDR31278.1"/>
    </source>
</evidence>
<organism evidence="17 18">
    <name type="scientific">Hydromonas duriensis</name>
    <dbReference type="NCBI Taxonomy" id="1527608"/>
    <lineage>
        <taxon>Bacteria</taxon>
        <taxon>Pseudomonadati</taxon>
        <taxon>Pseudomonadota</taxon>
        <taxon>Betaproteobacteria</taxon>
        <taxon>Burkholderiales</taxon>
        <taxon>Burkholderiaceae</taxon>
        <taxon>Hydromonas</taxon>
    </lineage>
</organism>
<dbReference type="UniPathway" id="UPA00109">
    <property type="reaction ID" value="UER00188"/>
</dbReference>
<keyword evidence="6" id="KW-0479">Metal-binding</keyword>
<evidence type="ECO:0000256" key="9">
    <source>
        <dbReference type="ARBA" id="ARBA00022840"/>
    </source>
</evidence>
<evidence type="ECO:0000256" key="2">
    <source>
        <dbReference type="ARBA" id="ARBA00004997"/>
    </source>
</evidence>
<evidence type="ECO:0000256" key="11">
    <source>
        <dbReference type="ARBA" id="ARBA00023152"/>
    </source>
</evidence>
<keyword evidence="9" id="KW-0067">ATP-binding</keyword>
<evidence type="ECO:0000256" key="6">
    <source>
        <dbReference type="ARBA" id="ARBA00022723"/>
    </source>
</evidence>
<evidence type="ECO:0000256" key="10">
    <source>
        <dbReference type="ARBA" id="ARBA00022842"/>
    </source>
</evidence>
<dbReference type="InterPro" id="IPR015806">
    <property type="entry name" value="Pyrv_Knase_insert_dom_sf"/>
</dbReference>
<comment type="cofactor">
    <cofactor evidence="1">
        <name>K(+)</name>
        <dbReference type="ChEBI" id="CHEBI:29103"/>
    </cofactor>
</comment>
<dbReference type="InterPro" id="IPR015793">
    <property type="entry name" value="Pyrv_Knase_brl"/>
</dbReference>
<evidence type="ECO:0000256" key="8">
    <source>
        <dbReference type="ARBA" id="ARBA00022777"/>
    </source>
</evidence>
<dbReference type="Pfam" id="PF00224">
    <property type="entry name" value="PK"/>
    <property type="match status" value="1"/>
</dbReference>
<dbReference type="Gene3D" id="2.40.33.10">
    <property type="entry name" value="PK beta-barrel domain-like"/>
    <property type="match status" value="1"/>
</dbReference>
<name>A0A4R6Y7H4_9BURK</name>
<feature type="domain" description="Pyruvate kinase barrel" evidence="15">
    <location>
        <begin position="1"/>
        <end position="324"/>
    </location>
</feature>
<dbReference type="InterPro" id="IPR036918">
    <property type="entry name" value="Pyrv_Knase_C_sf"/>
</dbReference>
<dbReference type="GO" id="GO:0005524">
    <property type="term" value="F:ATP binding"/>
    <property type="evidence" value="ECO:0007669"/>
    <property type="project" value="UniProtKB-KW"/>
</dbReference>
<dbReference type="GO" id="GO:0004743">
    <property type="term" value="F:pyruvate kinase activity"/>
    <property type="evidence" value="ECO:0007669"/>
    <property type="project" value="UniProtKB-UniRule"/>
</dbReference>
<keyword evidence="5 14" id="KW-0808">Transferase</keyword>
<dbReference type="GO" id="GO:0016301">
    <property type="term" value="F:kinase activity"/>
    <property type="evidence" value="ECO:0007669"/>
    <property type="project" value="UniProtKB-KW"/>
</dbReference>
<proteinExistence type="inferred from homology"/>
<comment type="caution">
    <text evidence="17">The sequence shown here is derived from an EMBL/GenBank/DDBJ whole genome shotgun (WGS) entry which is preliminary data.</text>
</comment>
<dbReference type="GO" id="GO:0000287">
    <property type="term" value="F:magnesium ion binding"/>
    <property type="evidence" value="ECO:0007669"/>
    <property type="project" value="UniProtKB-UniRule"/>
</dbReference>
<keyword evidence="12 17" id="KW-0670">Pyruvate</keyword>
<dbReference type="SUPFAM" id="SSF50800">
    <property type="entry name" value="PK beta-barrel domain-like"/>
    <property type="match status" value="1"/>
</dbReference>
<dbReference type="AlphaFoldDB" id="A0A4R6Y7H4"/>
<evidence type="ECO:0000256" key="7">
    <source>
        <dbReference type="ARBA" id="ARBA00022741"/>
    </source>
</evidence>
<evidence type="ECO:0000256" key="13">
    <source>
        <dbReference type="NCBIfam" id="TIGR01064"/>
    </source>
</evidence>
<dbReference type="InterPro" id="IPR015813">
    <property type="entry name" value="Pyrv/PenolPyrv_kinase-like_dom"/>
</dbReference>
<evidence type="ECO:0000256" key="3">
    <source>
        <dbReference type="ARBA" id="ARBA00008663"/>
    </source>
</evidence>
<gene>
    <name evidence="17" type="ORF">DFR44_11141</name>
</gene>
<dbReference type="NCBIfam" id="NF004491">
    <property type="entry name" value="PRK05826.1"/>
    <property type="match status" value="1"/>
</dbReference>
<comment type="catalytic activity">
    <reaction evidence="14">
        <text>pyruvate + ATP = phosphoenolpyruvate + ADP + H(+)</text>
        <dbReference type="Rhea" id="RHEA:18157"/>
        <dbReference type="ChEBI" id="CHEBI:15361"/>
        <dbReference type="ChEBI" id="CHEBI:15378"/>
        <dbReference type="ChEBI" id="CHEBI:30616"/>
        <dbReference type="ChEBI" id="CHEBI:58702"/>
        <dbReference type="ChEBI" id="CHEBI:456216"/>
        <dbReference type="EC" id="2.7.1.40"/>
    </reaction>
</comment>
<dbReference type="SUPFAM" id="SSF51621">
    <property type="entry name" value="Phosphoenolpyruvate/pyruvate domain"/>
    <property type="match status" value="1"/>
</dbReference>
<keyword evidence="18" id="KW-1185">Reference proteome</keyword>
<dbReference type="SUPFAM" id="SSF52935">
    <property type="entry name" value="PK C-terminal domain-like"/>
    <property type="match status" value="1"/>
</dbReference>
<evidence type="ECO:0000256" key="1">
    <source>
        <dbReference type="ARBA" id="ARBA00001958"/>
    </source>
</evidence>
<dbReference type="PROSITE" id="PS00110">
    <property type="entry name" value="PYRUVATE_KINASE"/>
    <property type="match status" value="1"/>
</dbReference>
<dbReference type="RefSeq" id="WP_246012068.1">
    <property type="nucleotide sequence ID" value="NZ_SNZE01000011.1"/>
</dbReference>
<dbReference type="InterPro" id="IPR015795">
    <property type="entry name" value="Pyrv_Knase_C"/>
</dbReference>
<protein>
    <recommendedName>
        <fullName evidence="4 13">Pyruvate kinase</fullName>
        <ecNumber evidence="4 13">2.7.1.40</ecNumber>
    </recommendedName>
</protein>
<dbReference type="FunFam" id="2.40.33.10:FF:000001">
    <property type="entry name" value="Pyruvate kinase"/>
    <property type="match status" value="1"/>
</dbReference>
<dbReference type="NCBIfam" id="TIGR01064">
    <property type="entry name" value="pyruv_kin"/>
    <property type="match status" value="1"/>
</dbReference>
<dbReference type="InterPro" id="IPR011037">
    <property type="entry name" value="Pyrv_Knase-like_insert_dom_sf"/>
</dbReference>
<dbReference type="Gene3D" id="3.20.20.60">
    <property type="entry name" value="Phosphoenolpyruvate-binding domains"/>
    <property type="match status" value="1"/>
</dbReference>
<comment type="pathway">
    <text evidence="2 14">Carbohydrate degradation; glycolysis; pyruvate from D-glyceraldehyde 3-phosphate: step 5/5.</text>
</comment>
<dbReference type="InterPro" id="IPR001697">
    <property type="entry name" value="Pyr_Knase"/>
</dbReference>
<evidence type="ECO:0000259" key="16">
    <source>
        <dbReference type="Pfam" id="PF02887"/>
    </source>
</evidence>
<feature type="domain" description="Pyruvate kinase C-terminal" evidence="16">
    <location>
        <begin position="357"/>
        <end position="469"/>
    </location>
</feature>